<comment type="subcellular location">
    <subcellularLocation>
        <location evidence="1">Cell membrane</location>
        <topology evidence="1">Multi-pass membrane protein</topology>
    </subcellularLocation>
</comment>
<sequence length="231" mass="25244">MWVTKLIKSFIFALEGLKYTIGTQRNMRIHYVAALIVLLLAMYLPMSKVEVLVLFVTIILVLFAELINTAIEALVDLVTEEYHPLAKVAKDVAAGAVLLTAGLAVIVGFSVFYPYLQSLFFSLKTSETASYPANMGLAVIIVFNFFLTMFLKGWLHRVDLAGWEPSMITSLSFCVAALIIAVTGNLYIGLLALLLLGMVMGVRLRDQVNRKPILLGAALGTIVAGIGVQFL</sequence>
<feature type="binding site" evidence="17">
    <location>
        <begin position="90"/>
        <end position="91"/>
    </location>
    <ligand>
        <name>ATP</name>
        <dbReference type="ChEBI" id="CHEBI:30616"/>
    </ligand>
</feature>
<feature type="transmembrane region" description="Helical" evidence="19">
    <location>
        <begin position="95"/>
        <end position="116"/>
    </location>
</feature>
<reference evidence="20" key="1">
    <citation type="submission" date="2017-05" db="EMBL/GenBank/DDBJ databases">
        <authorList>
            <person name="Varghese N."/>
            <person name="Submissions S."/>
        </authorList>
    </citation>
    <scope>NUCLEOTIDE SEQUENCE</scope>
    <source>
        <strain evidence="20">DSM 45262</strain>
    </source>
</reference>
<evidence type="ECO:0000256" key="3">
    <source>
        <dbReference type="ARBA" id="ARBA00022475"/>
    </source>
</evidence>
<evidence type="ECO:0000256" key="10">
    <source>
        <dbReference type="ARBA" id="ARBA00022989"/>
    </source>
</evidence>
<dbReference type="GO" id="GO:0008654">
    <property type="term" value="P:phospholipid biosynthetic process"/>
    <property type="evidence" value="ECO:0007669"/>
    <property type="project" value="UniProtKB-KW"/>
</dbReference>
<dbReference type="GO" id="GO:0016301">
    <property type="term" value="F:kinase activity"/>
    <property type="evidence" value="ECO:0007669"/>
    <property type="project" value="UniProtKB-KW"/>
</dbReference>
<evidence type="ECO:0000256" key="18">
    <source>
        <dbReference type="PIRSR" id="PIRSR600829-4"/>
    </source>
</evidence>
<feature type="binding site" evidence="18">
    <location>
        <position position="72"/>
    </location>
    <ligand>
        <name>a divalent metal cation</name>
        <dbReference type="ChEBI" id="CHEBI:60240"/>
    </ligand>
</feature>
<keyword evidence="21" id="KW-1185">Reference proteome</keyword>
<dbReference type="GO" id="GO:0046872">
    <property type="term" value="F:metal ion binding"/>
    <property type="evidence" value="ECO:0007669"/>
    <property type="project" value="UniProtKB-KW"/>
</dbReference>
<dbReference type="PANTHER" id="PTHR34299:SF1">
    <property type="entry name" value="DIACYLGLYCEROL KINASE"/>
    <property type="match status" value="1"/>
</dbReference>
<keyword evidence="18" id="KW-0479">Metal-binding</keyword>
<feature type="transmembrane region" description="Helical" evidence="19">
    <location>
        <begin position="137"/>
        <end position="155"/>
    </location>
</feature>
<evidence type="ECO:0000256" key="15">
    <source>
        <dbReference type="PIRSR" id="PIRSR600829-1"/>
    </source>
</evidence>
<evidence type="ECO:0000256" key="5">
    <source>
        <dbReference type="ARBA" id="ARBA00022679"/>
    </source>
</evidence>
<evidence type="ECO:0000256" key="17">
    <source>
        <dbReference type="PIRSR" id="PIRSR600829-3"/>
    </source>
</evidence>
<keyword evidence="9 17" id="KW-0067">ATP-binding</keyword>
<dbReference type="InterPro" id="IPR000829">
    <property type="entry name" value="DAGK"/>
</dbReference>
<dbReference type="InterPro" id="IPR033717">
    <property type="entry name" value="UDPK"/>
</dbReference>
<keyword evidence="8 20" id="KW-0418">Kinase</keyword>
<evidence type="ECO:0000256" key="19">
    <source>
        <dbReference type="SAM" id="Phobius"/>
    </source>
</evidence>
<keyword evidence="14" id="KW-1208">Phospholipid metabolism</keyword>
<dbReference type="GO" id="GO:0005524">
    <property type="term" value="F:ATP binding"/>
    <property type="evidence" value="ECO:0007669"/>
    <property type="project" value="UniProtKB-KW"/>
</dbReference>
<dbReference type="RefSeq" id="WP_102992965.1">
    <property type="nucleotide sequence ID" value="NZ_FXTU01000002.1"/>
</dbReference>
<evidence type="ECO:0000256" key="8">
    <source>
        <dbReference type="ARBA" id="ARBA00022777"/>
    </source>
</evidence>
<proteinExistence type="inferred from homology"/>
<comment type="similarity">
    <text evidence="2">Belongs to the bacterial diacylglycerol kinase family.</text>
</comment>
<evidence type="ECO:0000256" key="11">
    <source>
        <dbReference type="ARBA" id="ARBA00023098"/>
    </source>
</evidence>
<dbReference type="GO" id="GO:0005886">
    <property type="term" value="C:plasma membrane"/>
    <property type="evidence" value="ECO:0007669"/>
    <property type="project" value="UniProtKB-SubCell"/>
</dbReference>
<evidence type="ECO:0000256" key="14">
    <source>
        <dbReference type="ARBA" id="ARBA00023264"/>
    </source>
</evidence>
<comment type="caution">
    <text evidence="20">The sequence shown here is derived from an EMBL/GenBank/DDBJ whole genome shotgun (WGS) entry which is preliminary data.</text>
</comment>
<dbReference type="CDD" id="cd14265">
    <property type="entry name" value="UDPK_IM_like"/>
    <property type="match status" value="1"/>
</dbReference>
<keyword evidence="10 19" id="KW-1133">Transmembrane helix</keyword>
<protein>
    <submittedName>
        <fullName evidence="20">Diacylglycerol kinase (ATP)</fullName>
    </submittedName>
</protein>
<evidence type="ECO:0000256" key="1">
    <source>
        <dbReference type="ARBA" id="ARBA00004651"/>
    </source>
</evidence>
<feature type="transmembrane region" description="Helical" evidence="19">
    <location>
        <begin position="27"/>
        <end position="44"/>
    </location>
</feature>
<feature type="binding site" evidence="17">
    <location>
        <begin position="81"/>
        <end position="83"/>
    </location>
    <ligand>
        <name>ATP</name>
        <dbReference type="ChEBI" id="CHEBI:30616"/>
    </ligand>
</feature>
<gene>
    <name evidence="20" type="ORF">SAMN06265361_102359</name>
</gene>
<dbReference type="AlphaFoldDB" id="A0AA45WLX9"/>
<accession>A0AA45WLX9</accession>
<keyword evidence="4" id="KW-0444">Lipid biosynthesis</keyword>
<name>A0AA45WLX9_9BACL</name>
<keyword evidence="3" id="KW-1003">Cell membrane</keyword>
<evidence type="ECO:0000256" key="13">
    <source>
        <dbReference type="ARBA" id="ARBA00023209"/>
    </source>
</evidence>
<dbReference type="Proteomes" id="UP001157946">
    <property type="component" value="Unassembled WGS sequence"/>
</dbReference>
<feature type="binding site" evidence="17">
    <location>
        <position position="72"/>
    </location>
    <ligand>
        <name>ATP</name>
        <dbReference type="ChEBI" id="CHEBI:30616"/>
    </ligand>
</feature>
<evidence type="ECO:0000256" key="7">
    <source>
        <dbReference type="ARBA" id="ARBA00022741"/>
    </source>
</evidence>
<feature type="active site" description="Proton acceptor" evidence="15">
    <location>
        <position position="65"/>
    </location>
</feature>
<evidence type="ECO:0000256" key="4">
    <source>
        <dbReference type="ARBA" id="ARBA00022516"/>
    </source>
</evidence>
<evidence type="ECO:0000256" key="2">
    <source>
        <dbReference type="ARBA" id="ARBA00005967"/>
    </source>
</evidence>
<dbReference type="EMBL" id="FXTU01000002">
    <property type="protein sequence ID" value="SMP12347.1"/>
    <property type="molecule type" value="Genomic_DNA"/>
</dbReference>
<evidence type="ECO:0000313" key="20">
    <source>
        <dbReference type="EMBL" id="SMP12347.1"/>
    </source>
</evidence>
<keyword evidence="18" id="KW-0460">Magnesium</keyword>
<keyword evidence="12 19" id="KW-0472">Membrane</keyword>
<keyword evidence="5" id="KW-0808">Transferase</keyword>
<keyword evidence="7 17" id="KW-0547">Nucleotide-binding</keyword>
<evidence type="ECO:0000256" key="12">
    <source>
        <dbReference type="ARBA" id="ARBA00023136"/>
    </source>
</evidence>
<feature type="transmembrane region" description="Helical" evidence="19">
    <location>
        <begin position="212"/>
        <end position="230"/>
    </location>
</feature>
<keyword evidence="11" id="KW-0443">Lipid metabolism</keyword>
<evidence type="ECO:0000256" key="16">
    <source>
        <dbReference type="PIRSR" id="PIRSR600829-2"/>
    </source>
</evidence>
<dbReference type="PROSITE" id="PS01069">
    <property type="entry name" value="DAGK_PROKAR"/>
    <property type="match status" value="1"/>
</dbReference>
<dbReference type="InterPro" id="IPR036945">
    <property type="entry name" value="DAGK_sf"/>
</dbReference>
<organism evidence="20 21">
    <name type="scientific">Laceyella tengchongensis</name>
    <dbReference type="NCBI Taxonomy" id="574699"/>
    <lineage>
        <taxon>Bacteria</taxon>
        <taxon>Bacillati</taxon>
        <taxon>Bacillota</taxon>
        <taxon>Bacilli</taxon>
        <taxon>Bacillales</taxon>
        <taxon>Thermoactinomycetaceae</taxon>
        <taxon>Laceyella</taxon>
    </lineage>
</organism>
<evidence type="ECO:0000256" key="9">
    <source>
        <dbReference type="ARBA" id="ARBA00022840"/>
    </source>
</evidence>
<dbReference type="PANTHER" id="PTHR34299">
    <property type="entry name" value="DIACYLGLYCEROL KINASE"/>
    <property type="match status" value="1"/>
</dbReference>
<feature type="binding site" evidence="16">
    <location>
        <position position="65"/>
    </location>
    <ligand>
        <name>substrate</name>
    </ligand>
</feature>
<dbReference type="Gene3D" id="1.10.287.3610">
    <property type="match status" value="1"/>
</dbReference>
<evidence type="ECO:0000313" key="21">
    <source>
        <dbReference type="Proteomes" id="UP001157946"/>
    </source>
</evidence>
<feature type="transmembrane region" description="Helical" evidence="19">
    <location>
        <begin position="167"/>
        <end position="200"/>
    </location>
</feature>
<evidence type="ECO:0000256" key="6">
    <source>
        <dbReference type="ARBA" id="ARBA00022692"/>
    </source>
</evidence>
<keyword evidence="6 19" id="KW-0812">Transmembrane</keyword>
<keyword evidence="13" id="KW-0594">Phospholipid biosynthesis</keyword>
<dbReference type="Pfam" id="PF01219">
    <property type="entry name" value="DAGK_prokar"/>
    <property type="match status" value="1"/>
</dbReference>
<comment type="cofactor">
    <cofactor evidence="18">
        <name>Mg(2+)</name>
        <dbReference type="ChEBI" id="CHEBI:18420"/>
    </cofactor>
    <text evidence="18">Mn(2+), Zn(2+), Cd(2+) and Co(2+) support activity to lesser extents.</text>
</comment>
<feature type="transmembrane region" description="Helical" evidence="19">
    <location>
        <begin position="51"/>
        <end position="75"/>
    </location>
</feature>